<dbReference type="AlphaFoldDB" id="A0A7C8YGV6"/>
<organism evidence="1">
    <name type="scientific">Opuntia streptacantha</name>
    <name type="common">Prickly pear cactus</name>
    <name type="synonym">Opuntia cardona</name>
    <dbReference type="NCBI Taxonomy" id="393608"/>
    <lineage>
        <taxon>Eukaryota</taxon>
        <taxon>Viridiplantae</taxon>
        <taxon>Streptophyta</taxon>
        <taxon>Embryophyta</taxon>
        <taxon>Tracheophyta</taxon>
        <taxon>Spermatophyta</taxon>
        <taxon>Magnoliopsida</taxon>
        <taxon>eudicotyledons</taxon>
        <taxon>Gunneridae</taxon>
        <taxon>Pentapetalae</taxon>
        <taxon>Caryophyllales</taxon>
        <taxon>Cactineae</taxon>
        <taxon>Cactaceae</taxon>
        <taxon>Opuntioideae</taxon>
        <taxon>Opuntia</taxon>
    </lineage>
</organism>
<protein>
    <submittedName>
        <fullName evidence="1">Uncharacterized protein</fullName>
    </submittedName>
</protein>
<dbReference type="EMBL" id="GISG01017484">
    <property type="protein sequence ID" value="MBA4617693.1"/>
    <property type="molecule type" value="Transcribed_RNA"/>
</dbReference>
<reference evidence="1" key="1">
    <citation type="journal article" date="2013" name="J. Plant Res.">
        <title>Effect of fungi and light on seed germination of three Opuntia species from semiarid lands of central Mexico.</title>
        <authorList>
            <person name="Delgado-Sanchez P."/>
            <person name="Jimenez-Bremont J.F."/>
            <person name="Guerrero-Gonzalez Mde L."/>
            <person name="Flores J."/>
        </authorList>
    </citation>
    <scope>NUCLEOTIDE SEQUENCE</scope>
    <source>
        <tissue evidence="1">Cladode</tissue>
    </source>
</reference>
<name>A0A7C8YGV6_OPUST</name>
<reference evidence="1" key="2">
    <citation type="submission" date="2020-07" db="EMBL/GenBank/DDBJ databases">
        <authorList>
            <person name="Vera ALvarez R."/>
            <person name="Arias-Moreno D.M."/>
            <person name="Jimenez-Jacinto V."/>
            <person name="Jimenez-Bremont J.F."/>
            <person name="Swaminathan K."/>
            <person name="Moose S.P."/>
            <person name="Guerrero-Gonzalez M.L."/>
            <person name="Marino-Ramirez L."/>
            <person name="Landsman D."/>
            <person name="Rodriguez-Kessler M."/>
            <person name="Delgado-Sanchez P."/>
        </authorList>
    </citation>
    <scope>NUCLEOTIDE SEQUENCE</scope>
    <source>
        <tissue evidence="1">Cladode</tissue>
    </source>
</reference>
<evidence type="ECO:0000313" key="1">
    <source>
        <dbReference type="EMBL" id="MBA4617693.1"/>
    </source>
</evidence>
<proteinExistence type="predicted"/>
<sequence length="180" mass="19994">MDFGLSHAYSWSFASTFYDTPMHHPPTNLHLSQLTSHHLTSAPMSVVSSTIGPPHSLLPIHFPSQLSLAVTSTVRPNFPLNETLCDLKKTLFLPTQSHSGLPPTLFTHFIFHQRKAKFSSFHCNSLMPSVLSAHTGIQLPVLYSSLYEIISFPTHSLLVASSITQIKAFNSSLLSKNRRL</sequence>
<accession>A0A7C8YGV6</accession>